<evidence type="ECO:0000313" key="1">
    <source>
        <dbReference type="EMBL" id="OCH84934.1"/>
    </source>
</evidence>
<proteinExistence type="predicted"/>
<sequence length="101" mass="11758">MSRMSDVAREVLKLDTETDALDAQFVVLQYLEDECILDKYVWSLDLAICDADEGTRRVSLYFVSDVFDMEDHQAIIVLWLNKSRELLPLPDIALNHHLKEF</sequence>
<evidence type="ECO:0000313" key="2">
    <source>
        <dbReference type="Proteomes" id="UP000250043"/>
    </source>
</evidence>
<keyword evidence="2" id="KW-1185">Reference proteome</keyword>
<gene>
    <name evidence="1" type="ORF">OBBRIDRAFT_807894</name>
</gene>
<reference evidence="1 2" key="1">
    <citation type="submission" date="2016-07" db="EMBL/GenBank/DDBJ databases">
        <title>Draft genome of the white-rot fungus Obba rivulosa 3A-2.</title>
        <authorList>
            <consortium name="DOE Joint Genome Institute"/>
            <person name="Miettinen O."/>
            <person name="Riley R."/>
            <person name="Acob R."/>
            <person name="Barry K."/>
            <person name="Cullen D."/>
            <person name="De Vries R."/>
            <person name="Hainaut M."/>
            <person name="Hatakka A."/>
            <person name="Henrissat B."/>
            <person name="Hilden K."/>
            <person name="Kuo R."/>
            <person name="Labutti K."/>
            <person name="Lipzen A."/>
            <person name="Makela M.R."/>
            <person name="Sandor L."/>
            <person name="Spatafora J.W."/>
            <person name="Grigoriev I.V."/>
            <person name="Hibbett D.S."/>
        </authorList>
    </citation>
    <scope>NUCLEOTIDE SEQUENCE [LARGE SCALE GENOMIC DNA]</scope>
    <source>
        <strain evidence="1 2">3A-2</strain>
    </source>
</reference>
<dbReference type="Proteomes" id="UP000250043">
    <property type="component" value="Unassembled WGS sequence"/>
</dbReference>
<name>A0A8E2AKB1_9APHY</name>
<dbReference type="EMBL" id="KV722621">
    <property type="protein sequence ID" value="OCH84934.1"/>
    <property type="molecule type" value="Genomic_DNA"/>
</dbReference>
<dbReference type="AlphaFoldDB" id="A0A8E2AKB1"/>
<protein>
    <submittedName>
        <fullName evidence="1">Uncharacterized protein</fullName>
    </submittedName>
</protein>
<organism evidence="1 2">
    <name type="scientific">Obba rivulosa</name>
    <dbReference type="NCBI Taxonomy" id="1052685"/>
    <lineage>
        <taxon>Eukaryota</taxon>
        <taxon>Fungi</taxon>
        <taxon>Dikarya</taxon>
        <taxon>Basidiomycota</taxon>
        <taxon>Agaricomycotina</taxon>
        <taxon>Agaricomycetes</taxon>
        <taxon>Polyporales</taxon>
        <taxon>Gelatoporiaceae</taxon>
        <taxon>Obba</taxon>
    </lineage>
</organism>
<accession>A0A8E2AKB1</accession>